<dbReference type="SMART" id="SM00248">
    <property type="entry name" value="ANK"/>
    <property type="match status" value="6"/>
</dbReference>
<gene>
    <name evidence="3" type="ORF">IFM89_004083</name>
</gene>
<dbReference type="Pfam" id="PF12796">
    <property type="entry name" value="Ank_2"/>
    <property type="match status" value="1"/>
</dbReference>
<dbReference type="SUPFAM" id="SSF48403">
    <property type="entry name" value="Ankyrin repeat"/>
    <property type="match status" value="2"/>
</dbReference>
<keyword evidence="4" id="KW-1185">Reference proteome</keyword>
<dbReference type="InterPro" id="IPR026961">
    <property type="entry name" value="PGG_dom"/>
</dbReference>
<dbReference type="PANTHER" id="PTHR24177:SF344">
    <property type="entry name" value="PGG DOMAIN-CONTAINING PROTEIN"/>
    <property type="match status" value="1"/>
</dbReference>
<sequence>MEGHHLMAELYKALMKRDKDEVIRLYRSRNLSGEYPQTPHQDNVLHIATVLEQKKLVMDLLTEISEDDPTILKKVNIIGDTILHEATGTNMTDVVDKMLEAVPELLTTRNSFGETPLFRAVHFKQTKMLKHLAKTYGCSLYNDLQRRGDDATLLHIAVLNESFETAIELLKLNLAKPESIDGSGLTCLQLLANMPLAFKSRSNLGLLKKLIYFCLPYCERDEAPHNNYVARDEETGITIPTSTTCYVRFSSQLRQVILKINIQLLRFLSQGWPVIQVVRDLRQKHESALELVKTLVKTDKSWMVPSHHHGMYPGDISIFRDDEFVQQSLTGAESRNNHSKQEECEHYLTQKKEIPLLSAARHGITEIVEVILGEYPQAIEYVNDNGANVVHLAVRHRRTEVFDILLPFTECLPRCMMGMDSSGNTLLHQVAVVGDYQAKERPGEALHMQWEIQWFKKVKRVLPHHFLNHLNGESLTSQEFFTKTHKELVKKGREWLMRTSESCSVVAALIATVAFTSAYTVPGGTKKKTGEPVYLNRRPFIVFTIADTISLSFALTSLVVFLSIMTARFHEQDFHRSLPLRLVLGLTTLLFAVASMMVAFSATLVLTVQEKLHWAAIPIFLTACFPVTVFLVLQLPLYVRVGWYTLRDLSRTMKHSLPNRKLITNITSYFGGKK</sequence>
<dbReference type="AlphaFoldDB" id="A0A835LDE9"/>
<feature type="transmembrane region" description="Helical" evidence="1">
    <location>
        <begin position="541"/>
        <end position="562"/>
    </location>
</feature>
<comment type="caution">
    <text evidence="3">The sequence shown here is derived from an EMBL/GenBank/DDBJ whole genome shotgun (WGS) entry which is preliminary data.</text>
</comment>
<feature type="transmembrane region" description="Helical" evidence="1">
    <location>
        <begin position="612"/>
        <end position="633"/>
    </location>
</feature>
<dbReference type="Gene3D" id="1.25.40.20">
    <property type="entry name" value="Ankyrin repeat-containing domain"/>
    <property type="match status" value="2"/>
</dbReference>
<dbReference type="Pfam" id="PF13962">
    <property type="entry name" value="PGG"/>
    <property type="match status" value="1"/>
</dbReference>
<dbReference type="PANTHER" id="PTHR24177">
    <property type="entry name" value="CASKIN"/>
    <property type="match status" value="1"/>
</dbReference>
<reference evidence="3 4" key="1">
    <citation type="submission" date="2020-10" db="EMBL/GenBank/DDBJ databases">
        <title>The Coptis chinensis genome and diversification of protoberbering-type alkaloids.</title>
        <authorList>
            <person name="Wang B."/>
            <person name="Shu S."/>
            <person name="Song C."/>
            <person name="Liu Y."/>
        </authorList>
    </citation>
    <scope>NUCLEOTIDE SEQUENCE [LARGE SCALE GENOMIC DNA]</scope>
    <source>
        <strain evidence="3">HL-2020</strain>
        <tissue evidence="3">Leaf</tissue>
    </source>
</reference>
<dbReference type="InterPro" id="IPR036770">
    <property type="entry name" value="Ankyrin_rpt-contain_sf"/>
</dbReference>
<dbReference type="Proteomes" id="UP000631114">
    <property type="component" value="Unassembled WGS sequence"/>
</dbReference>
<evidence type="ECO:0000256" key="1">
    <source>
        <dbReference type="SAM" id="Phobius"/>
    </source>
</evidence>
<keyword evidence="1" id="KW-0812">Transmembrane</keyword>
<evidence type="ECO:0000259" key="2">
    <source>
        <dbReference type="Pfam" id="PF13962"/>
    </source>
</evidence>
<dbReference type="OrthoDB" id="1923662at2759"/>
<accession>A0A835LDE9</accession>
<evidence type="ECO:0000313" key="4">
    <source>
        <dbReference type="Proteomes" id="UP000631114"/>
    </source>
</evidence>
<dbReference type="EMBL" id="JADFTS010000008">
    <property type="protein sequence ID" value="KAF9591398.1"/>
    <property type="molecule type" value="Genomic_DNA"/>
</dbReference>
<keyword evidence="1" id="KW-0472">Membrane</keyword>
<proteinExistence type="predicted"/>
<keyword evidence="1" id="KW-1133">Transmembrane helix</keyword>
<evidence type="ECO:0000313" key="3">
    <source>
        <dbReference type="EMBL" id="KAF9591398.1"/>
    </source>
</evidence>
<feature type="domain" description="PGG" evidence="2">
    <location>
        <begin position="494"/>
        <end position="606"/>
    </location>
</feature>
<feature type="transmembrane region" description="Helical" evidence="1">
    <location>
        <begin position="582"/>
        <end position="606"/>
    </location>
</feature>
<organism evidence="3 4">
    <name type="scientific">Coptis chinensis</name>
    <dbReference type="NCBI Taxonomy" id="261450"/>
    <lineage>
        <taxon>Eukaryota</taxon>
        <taxon>Viridiplantae</taxon>
        <taxon>Streptophyta</taxon>
        <taxon>Embryophyta</taxon>
        <taxon>Tracheophyta</taxon>
        <taxon>Spermatophyta</taxon>
        <taxon>Magnoliopsida</taxon>
        <taxon>Ranunculales</taxon>
        <taxon>Ranunculaceae</taxon>
        <taxon>Coptidoideae</taxon>
        <taxon>Coptis</taxon>
    </lineage>
</organism>
<protein>
    <recommendedName>
        <fullName evidence="2">PGG domain-containing protein</fullName>
    </recommendedName>
</protein>
<name>A0A835LDE9_9MAGN</name>
<dbReference type="InterPro" id="IPR002110">
    <property type="entry name" value="Ankyrin_rpt"/>
</dbReference>
<dbReference type="GO" id="GO:0016020">
    <property type="term" value="C:membrane"/>
    <property type="evidence" value="ECO:0007669"/>
    <property type="project" value="TreeGrafter"/>
</dbReference>